<dbReference type="PANTHER" id="PTHR33096">
    <property type="entry name" value="CXC2 DOMAIN-CONTAINING PROTEIN"/>
    <property type="match status" value="1"/>
</dbReference>
<keyword evidence="1" id="KW-0472">Membrane</keyword>
<sequence length="1118" mass="128145">MSARGRRKRNAGEAAMYVHQPHVATTYEQSADGRRVLARSSAVNTSVPAVPSYHAVDKEMEEAMERPDFSYLCGAIESWDDGGWQGEVQLEEEEGEGDGIMLRMGAQGALDGVNFERWEAADTPMKVFMRYHRDETLDEMLRLEGRGSADVYCTCAECKCADPLYRCARQTCIGAAMYCEACIVKLHRALPTHSIEMWTGEFFVPLSLNDLALDARIQLGHPPGIFCPRSRPAHKDFVIIDVLGIRVVKLSFCGCDSRVEHRQQLERACLWPATSVDPQTCATFNAIRLFEMQNCLGKISAYDFVRSLELLSNNDGMETVRKREVDENGKEEKVPPDRRRAFRAIVRQYRMMELHKRAGRGHENSGVNSTRQGELAEPRCRMCPIPEVNIPEDYDKINWAEEPEDQRYKYFLELAQDANFKLINRNVSTEERDPIVDDGSGFFCNRKEYSEHIRKHVDEEEISSCSGFQAMFLANAKRIKGLRVTGLGGVTCARHNMWRPNGIGDLQMGERYCNMDFLFFSALLGYIWLYIVLSYDIACQFSKNIWTRMGKLPEKYHLKIDIKNVRWAVPNFHLPAHKKGCHSPFSFHWLWGAGRTHGETVEQNWEFLNGIASSTKMMGLGARHTALEGLFSFHNFRRLVAHRRLLLQRMAEGIKEGRAHKEAFQAFNDGLAEVNELDMDGWKAWVDKWEREQHVEGAKDSPYDFEEDGMTLKEIRILLAAEEYAKTGDGTEVEREDTPSTFVTMGMEIEEAQRQLAVAIKATGPNPSPTQELDFLKRRMSLRMRLQRFRKLQLTYMPKLRRYLSLTQRAVYDADDQQPEATRLFMPSEIGSASSRQKTCAPGLDGVEARLRHGEAGDALSQLRQGLRVRTMTNRFKIRNWSGQRALTRGQGILRQVNIKIHGCKLRYRYARQALLKLKGHGKWEDQFRVLEESDVRALSNQEVREEEQAHDAHLGALGVADGLAATGAVAMGETNRTLSWIWYAVPTKQTGDKKLHEAIRVEWCKAYSRTNRWREDLVLWTVRAEARTVMLGRGGVIEPEVREGMRAYALEQADRERRIRERLEREWGPMRAKAAAYLRGENMSGLPDVVVDVDEDQLRWAEARVYTEEEVENDMYQ</sequence>
<feature type="transmembrane region" description="Helical" evidence="1">
    <location>
        <begin position="517"/>
        <end position="535"/>
    </location>
</feature>
<dbReference type="InterPro" id="IPR041457">
    <property type="entry name" value="CxC2_KDZ-assoc"/>
</dbReference>
<dbReference type="AlphaFoldDB" id="A0AAD6SEH7"/>
<dbReference type="InterPro" id="IPR040521">
    <property type="entry name" value="KDZ"/>
</dbReference>
<evidence type="ECO:0000259" key="2">
    <source>
        <dbReference type="Pfam" id="PF18803"/>
    </source>
</evidence>
<evidence type="ECO:0000313" key="4">
    <source>
        <dbReference type="Proteomes" id="UP001218188"/>
    </source>
</evidence>
<dbReference type="Pfam" id="PF18758">
    <property type="entry name" value="KDZ"/>
    <property type="match status" value="1"/>
</dbReference>
<keyword evidence="4" id="KW-1185">Reference proteome</keyword>
<gene>
    <name evidence="3" type="ORF">C8F04DRAFT_1270120</name>
</gene>
<dbReference type="PANTHER" id="PTHR33096:SF1">
    <property type="entry name" value="CXC1-LIKE CYSTEINE CLUSTER ASSOCIATED WITH KDZ TRANSPOSASES DOMAIN-CONTAINING PROTEIN"/>
    <property type="match status" value="1"/>
</dbReference>
<organism evidence="3 4">
    <name type="scientific">Mycena alexandri</name>
    <dbReference type="NCBI Taxonomy" id="1745969"/>
    <lineage>
        <taxon>Eukaryota</taxon>
        <taxon>Fungi</taxon>
        <taxon>Dikarya</taxon>
        <taxon>Basidiomycota</taxon>
        <taxon>Agaricomycotina</taxon>
        <taxon>Agaricomycetes</taxon>
        <taxon>Agaricomycetidae</taxon>
        <taxon>Agaricales</taxon>
        <taxon>Marasmiineae</taxon>
        <taxon>Mycenaceae</taxon>
        <taxon>Mycena</taxon>
    </lineage>
</organism>
<dbReference type="EMBL" id="JARJCM010000167">
    <property type="protein sequence ID" value="KAJ7024580.1"/>
    <property type="molecule type" value="Genomic_DNA"/>
</dbReference>
<protein>
    <recommendedName>
        <fullName evidence="2">CxC2-like cysteine cluster KDZ transposase-associated domain-containing protein</fullName>
    </recommendedName>
</protein>
<dbReference type="Pfam" id="PF18803">
    <property type="entry name" value="CxC2"/>
    <property type="match status" value="1"/>
</dbReference>
<feature type="domain" description="CxC2-like cysteine cluster KDZ transposase-associated" evidence="2">
    <location>
        <begin position="214"/>
        <end position="315"/>
    </location>
</feature>
<evidence type="ECO:0000256" key="1">
    <source>
        <dbReference type="SAM" id="Phobius"/>
    </source>
</evidence>
<accession>A0AAD6SEH7</accession>
<evidence type="ECO:0000313" key="3">
    <source>
        <dbReference type="EMBL" id="KAJ7024580.1"/>
    </source>
</evidence>
<keyword evidence="1" id="KW-1133">Transmembrane helix</keyword>
<name>A0AAD6SEH7_9AGAR</name>
<dbReference type="Proteomes" id="UP001218188">
    <property type="component" value="Unassembled WGS sequence"/>
</dbReference>
<proteinExistence type="predicted"/>
<keyword evidence="1" id="KW-0812">Transmembrane</keyword>
<reference evidence="3" key="1">
    <citation type="submission" date="2023-03" db="EMBL/GenBank/DDBJ databases">
        <title>Massive genome expansion in bonnet fungi (Mycena s.s.) driven by repeated elements and novel gene families across ecological guilds.</title>
        <authorList>
            <consortium name="Lawrence Berkeley National Laboratory"/>
            <person name="Harder C.B."/>
            <person name="Miyauchi S."/>
            <person name="Viragh M."/>
            <person name="Kuo A."/>
            <person name="Thoen E."/>
            <person name="Andreopoulos B."/>
            <person name="Lu D."/>
            <person name="Skrede I."/>
            <person name="Drula E."/>
            <person name="Henrissat B."/>
            <person name="Morin E."/>
            <person name="Kohler A."/>
            <person name="Barry K."/>
            <person name="LaButti K."/>
            <person name="Morin E."/>
            <person name="Salamov A."/>
            <person name="Lipzen A."/>
            <person name="Mereny Z."/>
            <person name="Hegedus B."/>
            <person name="Baldrian P."/>
            <person name="Stursova M."/>
            <person name="Weitz H."/>
            <person name="Taylor A."/>
            <person name="Grigoriev I.V."/>
            <person name="Nagy L.G."/>
            <person name="Martin F."/>
            <person name="Kauserud H."/>
        </authorList>
    </citation>
    <scope>NUCLEOTIDE SEQUENCE</scope>
    <source>
        <strain evidence="3">CBHHK200</strain>
    </source>
</reference>
<comment type="caution">
    <text evidence="3">The sequence shown here is derived from an EMBL/GenBank/DDBJ whole genome shotgun (WGS) entry which is preliminary data.</text>
</comment>